<feature type="transmembrane region" description="Helical" evidence="6">
    <location>
        <begin position="175"/>
        <end position="196"/>
    </location>
</feature>
<feature type="transmembrane region" description="Helical" evidence="6">
    <location>
        <begin position="56"/>
        <end position="77"/>
    </location>
</feature>
<feature type="transmembrane region" description="Helical" evidence="6">
    <location>
        <begin position="366"/>
        <end position="392"/>
    </location>
</feature>
<dbReference type="Gene3D" id="1.20.1250.20">
    <property type="entry name" value="MFS general substrate transporter like domains"/>
    <property type="match status" value="2"/>
</dbReference>
<dbReference type="PRINTS" id="PR01036">
    <property type="entry name" value="TCRTETB"/>
</dbReference>
<dbReference type="AlphaFoldDB" id="A0A2U9NV98"/>
<dbReference type="PANTHER" id="PTHR42718">
    <property type="entry name" value="MAJOR FACILITATOR SUPERFAMILY MULTIDRUG TRANSPORTER MFSC"/>
    <property type="match status" value="1"/>
</dbReference>
<dbReference type="GO" id="GO:0046677">
    <property type="term" value="P:response to antibiotic"/>
    <property type="evidence" value="ECO:0007669"/>
    <property type="project" value="UniProtKB-KW"/>
</dbReference>
<feature type="domain" description="Major facilitator superfamily (MFS) profile" evidence="7">
    <location>
        <begin position="23"/>
        <end position="508"/>
    </location>
</feature>
<dbReference type="SUPFAM" id="SSF103473">
    <property type="entry name" value="MFS general substrate transporter"/>
    <property type="match status" value="2"/>
</dbReference>
<feature type="transmembrane region" description="Helical" evidence="6">
    <location>
        <begin position="89"/>
        <end position="115"/>
    </location>
</feature>
<dbReference type="PROSITE" id="PS50850">
    <property type="entry name" value="MFS"/>
    <property type="match status" value="1"/>
</dbReference>
<feature type="transmembrane region" description="Helical" evidence="6">
    <location>
        <begin position="240"/>
        <end position="259"/>
    </location>
</feature>
<keyword evidence="4 6" id="KW-0472">Membrane</keyword>
<feature type="transmembrane region" description="Helical" evidence="6">
    <location>
        <begin position="22"/>
        <end position="44"/>
    </location>
</feature>
<evidence type="ECO:0000256" key="2">
    <source>
        <dbReference type="ARBA" id="ARBA00022692"/>
    </source>
</evidence>
<dbReference type="Proteomes" id="UP000247634">
    <property type="component" value="Chromosome"/>
</dbReference>
<feature type="transmembrane region" description="Helical" evidence="6">
    <location>
        <begin position="148"/>
        <end position="169"/>
    </location>
</feature>
<feature type="transmembrane region" description="Helical" evidence="6">
    <location>
        <begin position="307"/>
        <end position="325"/>
    </location>
</feature>
<dbReference type="Pfam" id="PF07690">
    <property type="entry name" value="MFS_1"/>
    <property type="match status" value="1"/>
</dbReference>
<dbReference type="KEGG" id="sact:DMT42_00370"/>
<evidence type="ECO:0000256" key="4">
    <source>
        <dbReference type="ARBA" id="ARBA00023136"/>
    </source>
</evidence>
<evidence type="ECO:0000259" key="7">
    <source>
        <dbReference type="PROSITE" id="PS50850"/>
    </source>
</evidence>
<evidence type="ECO:0000256" key="6">
    <source>
        <dbReference type="SAM" id="Phobius"/>
    </source>
</evidence>
<dbReference type="GO" id="GO:0022857">
    <property type="term" value="F:transmembrane transporter activity"/>
    <property type="evidence" value="ECO:0007669"/>
    <property type="project" value="InterPro"/>
</dbReference>
<gene>
    <name evidence="8" type="ORF">DMT42_00370</name>
</gene>
<feature type="transmembrane region" description="Helical" evidence="6">
    <location>
        <begin position="208"/>
        <end position="228"/>
    </location>
</feature>
<dbReference type="OrthoDB" id="9781469at2"/>
<reference evidence="8 9" key="1">
    <citation type="submission" date="2018-06" db="EMBL/GenBank/DDBJ databases">
        <title>The complete genome sequence of a nosiheptide producer Streptomyces actuosus ATCC 25421: deducing the ability of producing a new class III lantibiotics.</title>
        <authorList>
            <person name="Liu W."/>
            <person name="Sun F."/>
            <person name="Hu Y."/>
        </authorList>
    </citation>
    <scope>NUCLEOTIDE SEQUENCE [LARGE SCALE GENOMIC DNA]</scope>
    <source>
        <strain evidence="8 9">ATCC 25421</strain>
    </source>
</reference>
<keyword evidence="2 6" id="KW-0812">Transmembrane</keyword>
<evidence type="ECO:0000256" key="1">
    <source>
        <dbReference type="ARBA" id="ARBA00004651"/>
    </source>
</evidence>
<comment type="subcellular location">
    <subcellularLocation>
        <location evidence="1">Cell membrane</location>
        <topology evidence="1">Multi-pass membrane protein</topology>
    </subcellularLocation>
</comment>
<keyword evidence="9" id="KW-1185">Reference proteome</keyword>
<feature type="transmembrane region" description="Helical" evidence="6">
    <location>
        <begin position="337"/>
        <end position="360"/>
    </location>
</feature>
<evidence type="ECO:0000313" key="8">
    <source>
        <dbReference type="EMBL" id="AWT40951.1"/>
    </source>
</evidence>
<dbReference type="CDD" id="cd17321">
    <property type="entry name" value="MFS_MMR_MDR_like"/>
    <property type="match status" value="1"/>
</dbReference>
<feature type="transmembrane region" description="Helical" evidence="6">
    <location>
        <begin position="121"/>
        <end position="141"/>
    </location>
</feature>
<keyword evidence="5" id="KW-0046">Antibiotic resistance</keyword>
<dbReference type="InterPro" id="IPR011701">
    <property type="entry name" value="MFS"/>
</dbReference>
<dbReference type="InterPro" id="IPR020846">
    <property type="entry name" value="MFS_dom"/>
</dbReference>
<feature type="transmembrane region" description="Helical" evidence="6">
    <location>
        <begin position="280"/>
        <end position="301"/>
    </location>
</feature>
<evidence type="ECO:0000256" key="5">
    <source>
        <dbReference type="ARBA" id="ARBA00023251"/>
    </source>
</evidence>
<dbReference type="PANTHER" id="PTHR42718:SF42">
    <property type="entry name" value="EXPORT PROTEIN"/>
    <property type="match status" value="1"/>
</dbReference>
<protein>
    <submittedName>
        <fullName evidence="8">MFS transporter</fullName>
    </submittedName>
</protein>
<dbReference type="EMBL" id="CP029788">
    <property type="protein sequence ID" value="AWT40951.1"/>
    <property type="molecule type" value="Genomic_DNA"/>
</dbReference>
<evidence type="ECO:0000256" key="3">
    <source>
        <dbReference type="ARBA" id="ARBA00022989"/>
    </source>
</evidence>
<evidence type="ECO:0000313" key="9">
    <source>
        <dbReference type="Proteomes" id="UP000247634"/>
    </source>
</evidence>
<dbReference type="InterPro" id="IPR036259">
    <property type="entry name" value="MFS_trans_sf"/>
</dbReference>
<organism evidence="8 9">
    <name type="scientific">Streptomyces actuosus</name>
    <dbReference type="NCBI Taxonomy" id="1885"/>
    <lineage>
        <taxon>Bacteria</taxon>
        <taxon>Bacillati</taxon>
        <taxon>Actinomycetota</taxon>
        <taxon>Actinomycetes</taxon>
        <taxon>Kitasatosporales</taxon>
        <taxon>Streptomycetaceae</taxon>
        <taxon>Streptomyces</taxon>
    </lineage>
</organism>
<keyword evidence="3 6" id="KW-1133">Transmembrane helix</keyword>
<accession>A0A2U9NV98</accession>
<sequence>MTSAPTRTTGATVALDPAARRAVLAVMCLALMLVTASMSALNLALPDIGLDLSASFTSLTWIVDAYTVALAGLVLPLGALGDRVGRRSVLLAGSVVFGGAAFTASAVSTTTALILCRVVMGLGAAMIMPGTLSTVTAVFPAEQRAKAVAVWSSCAAAGSILGMLVSGALLEWFSWRSIFVTGGLVASVTALAVALRAPESKDTSPGRFDTAGAVCTALAPGALVYALIAGSDQGWRTPQVVAALAVAVAAGGAYVVIGLRTENPLLDPRLFRLREFSAGSVALTVQFMVLFGFYFVGLQYLRLVLGYGPLLSAVALVPVALVVVPTSQATPLFVRRVGMRGVMISGLALLASGLLAMSLLTAASGYLPFLGSLLLAGLGLGLTGAVGTSAITGSLPAEQQGVASAANDATREVGASIGIALMGSVFGSRYRSSLTTDLDGLPGQAADAVRRSPVGGLYVADLLGPRGTALAQDVRDAFMSGMSGAVIAVAVVTAAAICFLGLGARTSRKPTSHRGSEQPGEVPQ</sequence>
<dbReference type="GO" id="GO:0005886">
    <property type="term" value="C:plasma membrane"/>
    <property type="evidence" value="ECO:0007669"/>
    <property type="project" value="UniProtKB-SubCell"/>
</dbReference>
<feature type="transmembrane region" description="Helical" evidence="6">
    <location>
        <begin position="413"/>
        <end position="430"/>
    </location>
</feature>
<name>A0A2U9NV98_STRAS</name>
<feature type="transmembrane region" description="Helical" evidence="6">
    <location>
        <begin position="482"/>
        <end position="504"/>
    </location>
</feature>
<proteinExistence type="predicted"/>